<organism evidence="2 3">
    <name type="scientific">Paenochrobactrum gallinarii</name>
    <dbReference type="NCBI Taxonomy" id="643673"/>
    <lineage>
        <taxon>Bacteria</taxon>
        <taxon>Pseudomonadati</taxon>
        <taxon>Pseudomonadota</taxon>
        <taxon>Alphaproteobacteria</taxon>
        <taxon>Hyphomicrobiales</taxon>
        <taxon>Brucellaceae</taxon>
        <taxon>Paenochrobactrum</taxon>
    </lineage>
</organism>
<dbReference type="EMBL" id="JACIIU010000003">
    <property type="protein sequence ID" value="MBB6260660.1"/>
    <property type="molecule type" value="Genomic_DNA"/>
</dbReference>
<sequence length="118" mass="12892">MFENKLGLRFLVVLIPVAAAIFYFLPSGTALIVAYWLANLGPAIAIGAIVGWLAYSRKVWLITTALLLSLTVSVAIYARDLFDEGSRYAVPILAVITMSIFCFGSNAWSSFKGRNADR</sequence>
<evidence type="ECO:0000313" key="2">
    <source>
        <dbReference type="EMBL" id="MBB6260660.1"/>
    </source>
</evidence>
<keyword evidence="1" id="KW-0472">Membrane</keyword>
<accession>A0A841LUW8</accession>
<reference evidence="2 3" key="1">
    <citation type="submission" date="2020-08" db="EMBL/GenBank/DDBJ databases">
        <title>Genomic Encyclopedia of Type Strains, Phase IV (KMG-IV): sequencing the most valuable type-strain genomes for metagenomic binning, comparative biology and taxonomic classification.</title>
        <authorList>
            <person name="Goeker M."/>
        </authorList>
    </citation>
    <scope>NUCLEOTIDE SEQUENCE [LARGE SCALE GENOMIC DNA]</scope>
    <source>
        <strain evidence="2 3">DSM 22336</strain>
    </source>
</reference>
<feature type="transmembrane region" description="Helical" evidence="1">
    <location>
        <begin position="59"/>
        <end position="78"/>
    </location>
</feature>
<keyword evidence="1" id="KW-0812">Transmembrane</keyword>
<feature type="transmembrane region" description="Helical" evidence="1">
    <location>
        <begin position="90"/>
        <end position="108"/>
    </location>
</feature>
<dbReference type="RefSeq" id="WP_184221227.1">
    <property type="nucleotide sequence ID" value="NZ_JACIIU010000003.1"/>
</dbReference>
<evidence type="ECO:0000256" key="1">
    <source>
        <dbReference type="SAM" id="Phobius"/>
    </source>
</evidence>
<keyword evidence="3" id="KW-1185">Reference proteome</keyword>
<dbReference type="AlphaFoldDB" id="A0A841LUW8"/>
<keyword evidence="1" id="KW-1133">Transmembrane helix</keyword>
<name>A0A841LUW8_9HYPH</name>
<dbReference type="Proteomes" id="UP000555393">
    <property type="component" value="Unassembled WGS sequence"/>
</dbReference>
<comment type="caution">
    <text evidence="2">The sequence shown here is derived from an EMBL/GenBank/DDBJ whole genome shotgun (WGS) entry which is preliminary data.</text>
</comment>
<proteinExistence type="predicted"/>
<protein>
    <submittedName>
        <fullName evidence="2">Putative membrane protein</fullName>
    </submittedName>
</protein>
<gene>
    <name evidence="2" type="ORF">FHS77_001194</name>
</gene>
<evidence type="ECO:0000313" key="3">
    <source>
        <dbReference type="Proteomes" id="UP000555393"/>
    </source>
</evidence>
<feature type="transmembrane region" description="Helical" evidence="1">
    <location>
        <begin position="32"/>
        <end position="53"/>
    </location>
</feature>
<feature type="transmembrane region" description="Helical" evidence="1">
    <location>
        <begin position="6"/>
        <end position="25"/>
    </location>
</feature>